<dbReference type="Proteomes" id="UP001201217">
    <property type="component" value="Unassembled WGS sequence"/>
</dbReference>
<evidence type="ECO:0000313" key="5">
    <source>
        <dbReference type="Proteomes" id="UP001201217"/>
    </source>
</evidence>
<gene>
    <name evidence="4" type="ORF">L1I42_04605</name>
</gene>
<dbReference type="SUPFAM" id="SSF55729">
    <property type="entry name" value="Acyl-CoA N-acyltransferases (Nat)"/>
    <property type="match status" value="1"/>
</dbReference>
<accession>A0ABS9E4G5</accession>
<keyword evidence="5" id="KW-1185">Reference proteome</keyword>
<dbReference type="InterPro" id="IPR016181">
    <property type="entry name" value="Acyl_CoA_acyltransferase"/>
</dbReference>
<proteinExistence type="predicted"/>
<evidence type="ECO:0000256" key="2">
    <source>
        <dbReference type="ARBA" id="ARBA00023315"/>
    </source>
</evidence>
<organism evidence="4 5">
    <name type="scientific">Maritalea mediterranea</name>
    <dbReference type="NCBI Taxonomy" id="2909667"/>
    <lineage>
        <taxon>Bacteria</taxon>
        <taxon>Pseudomonadati</taxon>
        <taxon>Pseudomonadota</taxon>
        <taxon>Alphaproteobacteria</taxon>
        <taxon>Hyphomicrobiales</taxon>
        <taxon>Devosiaceae</taxon>
        <taxon>Maritalea</taxon>
    </lineage>
</organism>
<dbReference type="EMBL" id="JAKGTI010000001">
    <property type="protein sequence ID" value="MCF4097763.1"/>
    <property type="molecule type" value="Genomic_DNA"/>
</dbReference>
<dbReference type="CDD" id="cd04301">
    <property type="entry name" value="NAT_SF"/>
    <property type="match status" value="1"/>
</dbReference>
<keyword evidence="2" id="KW-0012">Acyltransferase</keyword>
<keyword evidence="1" id="KW-0808">Transferase</keyword>
<comment type="caution">
    <text evidence="4">The sequence shown here is derived from an EMBL/GenBank/DDBJ whole genome shotgun (WGS) entry which is preliminary data.</text>
</comment>
<dbReference type="RefSeq" id="WP_236113311.1">
    <property type="nucleotide sequence ID" value="NZ_JAKGTI010000001.1"/>
</dbReference>
<dbReference type="InterPro" id="IPR000182">
    <property type="entry name" value="GNAT_dom"/>
</dbReference>
<evidence type="ECO:0000259" key="3">
    <source>
        <dbReference type="PROSITE" id="PS51186"/>
    </source>
</evidence>
<dbReference type="PANTHER" id="PTHR43877">
    <property type="entry name" value="AMINOALKYLPHOSPHONATE N-ACETYLTRANSFERASE-RELATED-RELATED"/>
    <property type="match status" value="1"/>
</dbReference>
<protein>
    <submittedName>
        <fullName evidence="4">GNAT family N-acetyltransferase</fullName>
    </submittedName>
</protein>
<dbReference type="Pfam" id="PF13508">
    <property type="entry name" value="Acetyltransf_7"/>
    <property type="match status" value="1"/>
</dbReference>
<dbReference type="Gene3D" id="3.40.630.30">
    <property type="match status" value="1"/>
</dbReference>
<dbReference type="PROSITE" id="PS51186">
    <property type="entry name" value="GNAT"/>
    <property type="match status" value="1"/>
</dbReference>
<reference evidence="4 5" key="1">
    <citation type="submission" date="2022-01" db="EMBL/GenBank/DDBJ databases">
        <title>Maritalea mediterranea sp. nov., isolated from marine plastic residues from the Malva-rosa beach (Valencia, Spain).</title>
        <authorList>
            <person name="Vidal-Verdu A."/>
            <person name="Molina-Menor E."/>
            <person name="Pascual J."/>
            <person name="Pereto J."/>
            <person name="Porcar M."/>
        </authorList>
    </citation>
    <scope>NUCLEOTIDE SEQUENCE [LARGE SCALE GENOMIC DNA]</scope>
    <source>
        <strain evidence="4 5">P4.10X</strain>
    </source>
</reference>
<feature type="domain" description="N-acetyltransferase" evidence="3">
    <location>
        <begin position="5"/>
        <end position="147"/>
    </location>
</feature>
<name>A0ABS9E4G5_9HYPH</name>
<evidence type="ECO:0000313" key="4">
    <source>
        <dbReference type="EMBL" id="MCF4097763.1"/>
    </source>
</evidence>
<sequence length="151" mass="17191">MPSPLARRPARPDDLDALIELRLIAMRPSLEKLGRFNPARARQRFVDEFAPEHTTILIDEGRIVGCYALLPRADHFCLAHLYLLPAYQGRGIGRSIVMELQRKADQMGKQIHLIALSQSDAEHLYARLGFEIIDRDNVEVRMVYAATGDQR</sequence>
<evidence type="ECO:0000256" key="1">
    <source>
        <dbReference type="ARBA" id="ARBA00022679"/>
    </source>
</evidence>
<dbReference type="PANTHER" id="PTHR43877:SF2">
    <property type="entry name" value="AMINOALKYLPHOSPHONATE N-ACETYLTRANSFERASE-RELATED"/>
    <property type="match status" value="1"/>
</dbReference>
<dbReference type="InterPro" id="IPR050832">
    <property type="entry name" value="Bact_Acetyltransf"/>
</dbReference>